<evidence type="ECO:0000313" key="5">
    <source>
        <dbReference type="EMBL" id="JAI21328.1"/>
    </source>
</evidence>
<feature type="region of interest" description="Disordered" evidence="3">
    <location>
        <begin position="1"/>
        <end position="26"/>
    </location>
</feature>
<gene>
    <name evidence="5" type="primary">CNPPD1</name>
    <name evidence="5" type="ORF">c1_g1_i1</name>
</gene>
<dbReference type="Pfam" id="PF08613">
    <property type="entry name" value="Cyclin"/>
    <property type="match status" value="1"/>
</dbReference>
<dbReference type="GO" id="GO:0000307">
    <property type="term" value="C:cyclin-dependent protein kinase holoenzyme complex"/>
    <property type="evidence" value="ECO:0007669"/>
    <property type="project" value="TreeGrafter"/>
</dbReference>
<accession>A0A0K8U447</accession>
<evidence type="ECO:0000256" key="2">
    <source>
        <dbReference type="ARBA" id="ARBA00040808"/>
    </source>
</evidence>
<feature type="compositionally biased region" description="Polar residues" evidence="3">
    <location>
        <begin position="15"/>
        <end position="24"/>
    </location>
</feature>
<proteinExistence type="inferred from homology"/>
<organism evidence="5">
    <name type="scientific">Bactrocera latifrons</name>
    <name type="common">Malaysian fruit fly</name>
    <name type="synonym">Chaetodacus latifrons</name>
    <dbReference type="NCBI Taxonomy" id="174628"/>
    <lineage>
        <taxon>Eukaryota</taxon>
        <taxon>Metazoa</taxon>
        <taxon>Ecdysozoa</taxon>
        <taxon>Arthropoda</taxon>
        <taxon>Hexapoda</taxon>
        <taxon>Insecta</taxon>
        <taxon>Pterygota</taxon>
        <taxon>Neoptera</taxon>
        <taxon>Endopterygota</taxon>
        <taxon>Diptera</taxon>
        <taxon>Brachycera</taxon>
        <taxon>Muscomorpha</taxon>
        <taxon>Tephritoidea</taxon>
        <taxon>Tephritidae</taxon>
        <taxon>Bactrocera</taxon>
        <taxon>Bactrocera</taxon>
    </lineage>
</organism>
<sequence>MSFGRSARKRKDNGGSHSTTTKASQVMPHGEYIDRIRKSLYFGDDTLDEEMEMSRPLAEYASELFSAPHKGHSLKRLTKVAAGSVHASPCSLIMALIYLDRLNVADPMYVLRITPQELFIVSMMISTKFYAGHDEEIYLSDWAEDGHMTEKRLKKLELEFLCAIEWNIYISNEEFFNKLSSIEKHLARREGLRRGWLTYTELRQMLPSFTLAKFILNNIAVMAISYAASVITIAGAFFVASQIPGTSLYRKAVSTVVNDDIIVQQPPPPIVDYATTQLNAQQRQRRTNKTEMTTTSTDLQATALDSENVFNASCSALNVEEELLKLECQYRLEAQREAVRQRQHEIESATRLTLPDATQHIVSGNKKSKNAWYTIHFGNWFAFKEEYPENSVSAWLRLLDELDERNYTPDKIEKKIYESRYPVLRDWNAGNYTSVFWHIFSGATQITYMRFPLAWFKFV</sequence>
<feature type="transmembrane region" description="Helical" evidence="4">
    <location>
        <begin position="215"/>
        <end position="240"/>
    </location>
</feature>
<evidence type="ECO:0000256" key="3">
    <source>
        <dbReference type="SAM" id="MobiDB-lite"/>
    </source>
</evidence>
<dbReference type="AlphaFoldDB" id="A0A0K8U447"/>
<name>A0A0K8U447_BACLA</name>
<dbReference type="CDD" id="cd20557">
    <property type="entry name" value="CYCLIN_ScPCL1-like"/>
    <property type="match status" value="1"/>
</dbReference>
<dbReference type="PANTHER" id="PTHR15615">
    <property type="match status" value="1"/>
</dbReference>
<reference evidence="5" key="1">
    <citation type="submission" date="2015-06" db="EMBL/GenBank/DDBJ databases">
        <authorList>
            <person name="Hoefler B.C."/>
            <person name="Straight P.D."/>
        </authorList>
    </citation>
    <scope>NUCLEOTIDE SEQUENCE</scope>
</reference>
<dbReference type="InterPro" id="IPR013922">
    <property type="entry name" value="Cyclin_PHO80-like"/>
</dbReference>
<protein>
    <recommendedName>
        <fullName evidence="2">Protein CNPPD1</fullName>
    </recommendedName>
</protein>
<evidence type="ECO:0000256" key="4">
    <source>
        <dbReference type="SAM" id="Phobius"/>
    </source>
</evidence>
<feature type="compositionally biased region" description="Basic residues" evidence="3">
    <location>
        <begin position="1"/>
        <end position="11"/>
    </location>
</feature>
<dbReference type="GO" id="GO:0005634">
    <property type="term" value="C:nucleus"/>
    <property type="evidence" value="ECO:0007669"/>
    <property type="project" value="TreeGrafter"/>
</dbReference>
<keyword evidence="4" id="KW-0812">Transmembrane</keyword>
<dbReference type="Gene3D" id="1.10.472.10">
    <property type="entry name" value="Cyclin-like"/>
    <property type="match status" value="1"/>
</dbReference>
<dbReference type="SUPFAM" id="SSF47954">
    <property type="entry name" value="Cyclin-like"/>
    <property type="match status" value="1"/>
</dbReference>
<keyword evidence="4" id="KW-1133">Transmembrane helix</keyword>
<dbReference type="OrthoDB" id="244495at2759"/>
<dbReference type="GO" id="GO:0016538">
    <property type="term" value="F:cyclin-dependent protein serine/threonine kinase regulator activity"/>
    <property type="evidence" value="ECO:0007669"/>
    <property type="project" value="TreeGrafter"/>
</dbReference>
<comment type="similarity">
    <text evidence="1">Belongs to the CNPPD1 family.</text>
</comment>
<dbReference type="EMBL" id="GDHF01030986">
    <property type="protein sequence ID" value="JAI21328.1"/>
    <property type="molecule type" value="Transcribed_RNA"/>
</dbReference>
<dbReference type="GO" id="GO:0019901">
    <property type="term" value="F:protein kinase binding"/>
    <property type="evidence" value="ECO:0007669"/>
    <property type="project" value="InterPro"/>
</dbReference>
<dbReference type="PANTHER" id="PTHR15615:SF108">
    <property type="entry name" value="PROTEIN CNPPD1"/>
    <property type="match status" value="1"/>
</dbReference>
<evidence type="ECO:0000256" key="1">
    <source>
        <dbReference type="ARBA" id="ARBA00038508"/>
    </source>
</evidence>
<keyword evidence="4" id="KW-0472">Membrane</keyword>
<dbReference type="InterPro" id="IPR036915">
    <property type="entry name" value="Cyclin-like_sf"/>
</dbReference>